<dbReference type="CDD" id="cd18738">
    <property type="entry name" value="PIN_VapC4-5_FitB-like"/>
    <property type="match status" value="1"/>
</dbReference>
<comment type="similarity">
    <text evidence="7">Belongs to the PINc/VapC protein family.</text>
</comment>
<keyword evidence="10" id="KW-1185">Reference proteome</keyword>
<evidence type="ECO:0000259" key="8">
    <source>
        <dbReference type="Pfam" id="PF01850"/>
    </source>
</evidence>
<dbReference type="PANTHER" id="PTHR33653">
    <property type="entry name" value="RIBONUCLEASE VAPC2"/>
    <property type="match status" value="1"/>
</dbReference>
<evidence type="ECO:0000256" key="2">
    <source>
        <dbReference type="ARBA" id="ARBA00022649"/>
    </source>
</evidence>
<protein>
    <recommendedName>
        <fullName evidence="8">PIN domain-containing protein</fullName>
    </recommendedName>
</protein>
<evidence type="ECO:0000256" key="3">
    <source>
        <dbReference type="ARBA" id="ARBA00022722"/>
    </source>
</evidence>
<keyword evidence="2" id="KW-1277">Toxin-antitoxin system</keyword>
<keyword evidence="6" id="KW-0460">Magnesium</keyword>
<accession>A0A286FE98</accession>
<dbReference type="GO" id="GO:0004518">
    <property type="term" value="F:nuclease activity"/>
    <property type="evidence" value="ECO:0007669"/>
    <property type="project" value="UniProtKB-KW"/>
</dbReference>
<proteinExistence type="inferred from homology"/>
<dbReference type="PANTHER" id="PTHR33653:SF1">
    <property type="entry name" value="RIBONUCLEASE VAPC2"/>
    <property type="match status" value="1"/>
</dbReference>
<dbReference type="SUPFAM" id="SSF88723">
    <property type="entry name" value="PIN domain-like"/>
    <property type="match status" value="1"/>
</dbReference>
<gene>
    <name evidence="9" type="ORF">SAMN06269250_1835</name>
</gene>
<keyword evidence="3" id="KW-0540">Nuclease</keyword>
<evidence type="ECO:0000313" key="10">
    <source>
        <dbReference type="Proteomes" id="UP000219452"/>
    </source>
</evidence>
<keyword evidence="4" id="KW-0479">Metal-binding</keyword>
<dbReference type="AlphaFoldDB" id="A0A286FE98"/>
<dbReference type="OrthoDB" id="676982at2"/>
<dbReference type="Proteomes" id="UP000219452">
    <property type="component" value="Unassembled WGS sequence"/>
</dbReference>
<evidence type="ECO:0000256" key="4">
    <source>
        <dbReference type="ARBA" id="ARBA00022723"/>
    </source>
</evidence>
<feature type="domain" description="PIN" evidence="8">
    <location>
        <begin position="1"/>
        <end position="112"/>
    </location>
</feature>
<evidence type="ECO:0000313" key="9">
    <source>
        <dbReference type="EMBL" id="SOD81565.1"/>
    </source>
</evidence>
<evidence type="ECO:0000256" key="6">
    <source>
        <dbReference type="ARBA" id="ARBA00022842"/>
    </source>
</evidence>
<dbReference type="GO" id="GO:0046872">
    <property type="term" value="F:metal ion binding"/>
    <property type="evidence" value="ECO:0007669"/>
    <property type="project" value="UniProtKB-KW"/>
</dbReference>
<dbReference type="Pfam" id="PF01850">
    <property type="entry name" value="PIN"/>
    <property type="match status" value="1"/>
</dbReference>
<dbReference type="InterPro" id="IPR002716">
    <property type="entry name" value="PIN_dom"/>
</dbReference>
<organism evidence="9 10">
    <name type="scientific">Spirosoma fluviale</name>
    <dbReference type="NCBI Taxonomy" id="1597977"/>
    <lineage>
        <taxon>Bacteria</taxon>
        <taxon>Pseudomonadati</taxon>
        <taxon>Bacteroidota</taxon>
        <taxon>Cytophagia</taxon>
        <taxon>Cytophagales</taxon>
        <taxon>Cytophagaceae</taxon>
        <taxon>Spirosoma</taxon>
    </lineage>
</organism>
<evidence type="ECO:0000256" key="5">
    <source>
        <dbReference type="ARBA" id="ARBA00022801"/>
    </source>
</evidence>
<dbReference type="EMBL" id="OCNH01000001">
    <property type="protein sequence ID" value="SOD81565.1"/>
    <property type="molecule type" value="Genomic_DNA"/>
</dbReference>
<name>A0A286FE98_9BACT</name>
<dbReference type="InterPro" id="IPR029060">
    <property type="entry name" value="PIN-like_dom_sf"/>
</dbReference>
<comment type="cofactor">
    <cofactor evidence="1">
        <name>Mg(2+)</name>
        <dbReference type="ChEBI" id="CHEBI:18420"/>
    </cofactor>
</comment>
<dbReference type="InterPro" id="IPR050556">
    <property type="entry name" value="Type_II_TA_system_RNase"/>
</dbReference>
<dbReference type="GO" id="GO:0016787">
    <property type="term" value="F:hydrolase activity"/>
    <property type="evidence" value="ECO:0007669"/>
    <property type="project" value="UniProtKB-KW"/>
</dbReference>
<reference evidence="10" key="1">
    <citation type="submission" date="2017-09" db="EMBL/GenBank/DDBJ databases">
        <authorList>
            <person name="Varghese N."/>
            <person name="Submissions S."/>
        </authorList>
    </citation>
    <scope>NUCLEOTIDE SEQUENCE [LARGE SCALE GENOMIC DNA]</scope>
    <source>
        <strain evidence="10">DSM 29961</strain>
    </source>
</reference>
<keyword evidence="5" id="KW-0378">Hydrolase</keyword>
<dbReference type="RefSeq" id="WP_097125438.1">
    <property type="nucleotide sequence ID" value="NZ_OCNH01000001.1"/>
</dbReference>
<dbReference type="Gene3D" id="3.40.50.1010">
    <property type="entry name" value="5'-nuclease"/>
    <property type="match status" value="1"/>
</dbReference>
<sequence length="124" mass="13859">MILDSNIVIYSTQPNYIGLARYLQANQNIVRVSLISTLEVLGYSRMSAKDKLTFDAFFGSIDILPISREIINEAIRLRQQRKRSLGDSIIAATGLFYNEPVLTHNIADFADISGLDIIPLDSIL</sequence>
<evidence type="ECO:0000256" key="1">
    <source>
        <dbReference type="ARBA" id="ARBA00001946"/>
    </source>
</evidence>
<evidence type="ECO:0000256" key="7">
    <source>
        <dbReference type="ARBA" id="ARBA00038093"/>
    </source>
</evidence>